<dbReference type="Proteomes" id="UP000516437">
    <property type="component" value="Chromosome 7"/>
</dbReference>
<accession>A0A6A1V8U4</accession>
<organism evidence="4 5">
    <name type="scientific">Morella rubra</name>
    <name type="common">Chinese bayberry</name>
    <dbReference type="NCBI Taxonomy" id="262757"/>
    <lineage>
        <taxon>Eukaryota</taxon>
        <taxon>Viridiplantae</taxon>
        <taxon>Streptophyta</taxon>
        <taxon>Embryophyta</taxon>
        <taxon>Tracheophyta</taxon>
        <taxon>Spermatophyta</taxon>
        <taxon>Magnoliopsida</taxon>
        <taxon>eudicotyledons</taxon>
        <taxon>Gunneridae</taxon>
        <taxon>Pentapetalae</taxon>
        <taxon>rosids</taxon>
        <taxon>fabids</taxon>
        <taxon>Fagales</taxon>
        <taxon>Myricaceae</taxon>
        <taxon>Morella</taxon>
    </lineage>
</organism>
<evidence type="ECO:0000256" key="2">
    <source>
        <dbReference type="ARBA" id="ARBA00022734"/>
    </source>
</evidence>
<name>A0A6A1V8U4_9ROSI</name>
<reference evidence="4 5" key="1">
    <citation type="journal article" date="2019" name="Plant Biotechnol. J.">
        <title>The red bayberry genome and genetic basis of sex determination.</title>
        <authorList>
            <person name="Jia H.M."/>
            <person name="Jia H.J."/>
            <person name="Cai Q.L."/>
            <person name="Wang Y."/>
            <person name="Zhao H.B."/>
            <person name="Yang W.F."/>
            <person name="Wang G.Y."/>
            <person name="Li Y.H."/>
            <person name="Zhan D.L."/>
            <person name="Shen Y.T."/>
            <person name="Niu Q.F."/>
            <person name="Chang L."/>
            <person name="Qiu J."/>
            <person name="Zhao L."/>
            <person name="Xie H.B."/>
            <person name="Fu W.Y."/>
            <person name="Jin J."/>
            <person name="Li X.W."/>
            <person name="Jiao Y."/>
            <person name="Zhou C.C."/>
            <person name="Tu T."/>
            <person name="Chai C.Y."/>
            <person name="Gao J.L."/>
            <person name="Fan L.J."/>
            <person name="van de Weg E."/>
            <person name="Wang J.Y."/>
            <person name="Gao Z.S."/>
        </authorList>
    </citation>
    <scope>NUCLEOTIDE SEQUENCE [LARGE SCALE GENOMIC DNA]</scope>
    <source>
        <tissue evidence="4">Leaves</tissue>
    </source>
</reference>
<dbReference type="PANTHER" id="PTHR47293">
    <property type="entry name" value="JACALIN-RELATED LECTIN 3"/>
    <property type="match status" value="1"/>
</dbReference>
<proteinExistence type="inferred from homology"/>
<keyword evidence="5" id="KW-1185">Reference proteome</keyword>
<dbReference type="Gene3D" id="2.100.10.30">
    <property type="entry name" value="Jacalin-like lectin domain"/>
    <property type="match status" value="1"/>
</dbReference>
<sequence length="190" mass="21001">MEDGAIVGLHGRADDEGLHAIGVYVVPTGFLSTTRSECRMQHKVDKSMIMVVPREPGPWGGLGGKQWDDGVFTEIHELHLEYGDSAIHSLQIMYETKEGKRDWSHRHGGPGGDRTYKMKLVPDPKEFLVGISGFMGLLKEMMASKHCDLLPSVQTVVVMDLSATSGALLFIRLCQAERLLDFMAGVVDYI</sequence>
<comment type="caution">
    <text evidence="4">The sequence shown here is derived from an EMBL/GenBank/DDBJ whole genome shotgun (WGS) entry which is preliminary data.</text>
</comment>
<dbReference type="PANTHER" id="PTHR47293:SF68">
    <property type="entry name" value="JACALIN-RELATED LECTIN 3"/>
    <property type="match status" value="1"/>
</dbReference>
<evidence type="ECO:0000256" key="1">
    <source>
        <dbReference type="ARBA" id="ARBA00006568"/>
    </source>
</evidence>
<evidence type="ECO:0000313" key="5">
    <source>
        <dbReference type="Proteomes" id="UP000516437"/>
    </source>
</evidence>
<dbReference type="InterPro" id="IPR001229">
    <property type="entry name" value="Jacalin-like_lectin_dom"/>
</dbReference>
<evidence type="ECO:0000259" key="3">
    <source>
        <dbReference type="PROSITE" id="PS51752"/>
    </source>
</evidence>
<comment type="similarity">
    <text evidence="1">Belongs to the jacalin lectin family.</text>
</comment>
<dbReference type="Pfam" id="PF01419">
    <property type="entry name" value="Jacalin"/>
    <property type="match status" value="1"/>
</dbReference>
<dbReference type="GO" id="GO:0030246">
    <property type="term" value="F:carbohydrate binding"/>
    <property type="evidence" value="ECO:0007669"/>
    <property type="project" value="UniProtKB-KW"/>
</dbReference>
<evidence type="ECO:0000313" key="4">
    <source>
        <dbReference type="EMBL" id="KAB1208308.1"/>
    </source>
</evidence>
<dbReference type="SUPFAM" id="SSF51101">
    <property type="entry name" value="Mannose-binding lectins"/>
    <property type="match status" value="1"/>
</dbReference>
<feature type="domain" description="Jacalin-type lectin" evidence="3">
    <location>
        <begin position="53"/>
        <end position="190"/>
    </location>
</feature>
<dbReference type="EMBL" id="RXIC02000025">
    <property type="protein sequence ID" value="KAB1208308.1"/>
    <property type="molecule type" value="Genomic_DNA"/>
</dbReference>
<dbReference type="PROSITE" id="PS51752">
    <property type="entry name" value="JACALIN_LECTIN"/>
    <property type="match status" value="2"/>
</dbReference>
<dbReference type="InterPro" id="IPR036404">
    <property type="entry name" value="Jacalin-like_lectin_dom_sf"/>
</dbReference>
<gene>
    <name evidence="4" type="ORF">CJ030_MR7G023837</name>
</gene>
<protein>
    <submittedName>
        <fullName evidence="4">Agglutinin</fullName>
    </submittedName>
</protein>
<keyword evidence="2" id="KW-0430">Lectin</keyword>
<dbReference type="OrthoDB" id="4325201at2759"/>
<dbReference type="AlphaFoldDB" id="A0A6A1V8U4"/>
<feature type="domain" description="Jacalin-type lectin" evidence="3">
    <location>
        <begin position="1"/>
        <end position="27"/>
    </location>
</feature>